<organism evidence="1 2">
    <name type="scientific">Coemansia aciculifera</name>
    <dbReference type="NCBI Taxonomy" id="417176"/>
    <lineage>
        <taxon>Eukaryota</taxon>
        <taxon>Fungi</taxon>
        <taxon>Fungi incertae sedis</taxon>
        <taxon>Zoopagomycota</taxon>
        <taxon>Kickxellomycotina</taxon>
        <taxon>Kickxellomycetes</taxon>
        <taxon>Kickxellales</taxon>
        <taxon>Kickxellaceae</taxon>
        <taxon>Coemansia</taxon>
    </lineage>
</organism>
<evidence type="ECO:0000313" key="2">
    <source>
        <dbReference type="Proteomes" id="UP001139981"/>
    </source>
</evidence>
<protein>
    <submittedName>
        <fullName evidence="1">TFIIH/NER complex subunit</fullName>
    </submittedName>
</protein>
<keyword evidence="2" id="KW-1185">Reference proteome</keyword>
<dbReference type="EMBL" id="JANBVB010000002">
    <property type="protein sequence ID" value="KAJ2900816.1"/>
    <property type="molecule type" value="Genomic_DNA"/>
</dbReference>
<evidence type="ECO:0000313" key="1">
    <source>
        <dbReference type="EMBL" id="KAJ2900816.1"/>
    </source>
</evidence>
<gene>
    <name evidence="1" type="primary">TFB3</name>
    <name evidence="1" type="ORF">IWW38_000191</name>
</gene>
<name>A0ACC1MBC8_9FUNG</name>
<dbReference type="Proteomes" id="UP001139981">
    <property type="component" value="Unassembled WGS sequence"/>
</dbReference>
<proteinExistence type="predicted"/>
<reference evidence="1" key="1">
    <citation type="submission" date="2022-07" db="EMBL/GenBank/DDBJ databases">
        <title>Phylogenomic reconstructions and comparative analyses of Kickxellomycotina fungi.</title>
        <authorList>
            <person name="Reynolds N.K."/>
            <person name="Stajich J.E."/>
            <person name="Barry K."/>
            <person name="Grigoriev I.V."/>
            <person name="Crous P."/>
            <person name="Smith M.E."/>
        </authorList>
    </citation>
    <scope>NUCLEOTIDE SEQUENCE</scope>
    <source>
        <strain evidence="1">CBS 190363</strain>
    </source>
</reference>
<comment type="caution">
    <text evidence="1">The sequence shown here is derived from an EMBL/GenBank/DDBJ whole genome shotgun (WGS) entry which is preliminary data.</text>
</comment>
<accession>A0ACC1MBC8</accession>
<sequence length="331" mass="38401">MSVLASAIKQEIPAFQADDDTCPQCKSERYLNRPMKLLVGPCYHKMCESCVSQRFDAGPAPCPVCERILRKAEFYQQIFEDLTVENEVRIRKRIAMTFNKRQEDFKQLKDYNDYLEMVEDITLRLLYDDDTDEAEYMIERYRRENTAIIERNQSKLRRDETIQRLAFDQEQQRKQQQREEHLRQLADEEREKTDIKNSLITALATSNMDAKDIVKAKMVQLKKSSLSTRSMTRNARFKAEAILADEYDSNELDEDEANNAPFDPSESPYEPVDIKLLDKYDDPKNTAFRQGGLAAAGVTREMHQRYLIEGALAGLFVNPLDENVLASPEAQ</sequence>